<dbReference type="Pfam" id="PF00505">
    <property type="entry name" value="HMG_box"/>
    <property type="match status" value="1"/>
</dbReference>
<evidence type="ECO:0000256" key="1">
    <source>
        <dbReference type="ARBA" id="ARBA00023125"/>
    </source>
</evidence>
<evidence type="ECO:0000313" key="6">
    <source>
        <dbReference type="Proteomes" id="UP000823046"/>
    </source>
</evidence>
<keyword evidence="2" id="KW-0539">Nucleus</keyword>
<dbReference type="PANTHER" id="PTHR48112">
    <property type="entry name" value="HIGH MOBILITY GROUP PROTEIN DSP1"/>
    <property type="match status" value="1"/>
</dbReference>
<dbReference type="SUPFAM" id="SSF47095">
    <property type="entry name" value="HMG-box"/>
    <property type="match status" value="1"/>
</dbReference>
<keyword evidence="6" id="KW-1185">Reference proteome</keyword>
<dbReference type="EMBL" id="JADAQX010000160">
    <property type="protein sequence ID" value="KAF8821590.1"/>
    <property type="molecule type" value="Genomic_DNA"/>
</dbReference>
<keyword evidence="1 2" id="KW-0238">DNA-binding</keyword>
<dbReference type="InterPro" id="IPR009071">
    <property type="entry name" value="HMG_box_dom"/>
</dbReference>
<dbReference type="SMART" id="SM00398">
    <property type="entry name" value="HMG"/>
    <property type="match status" value="1"/>
</dbReference>
<dbReference type="InterPro" id="IPR050342">
    <property type="entry name" value="HMGB"/>
</dbReference>
<dbReference type="PROSITE" id="PS50118">
    <property type="entry name" value="HMG_BOX_2"/>
    <property type="match status" value="1"/>
</dbReference>
<reference evidence="5 6" key="1">
    <citation type="journal article" date="2020" name="bioRxiv">
        <title>Metabolic contributions of an alphaproteobacterial endosymbiont in the apicomplexan Cardiosporidium cionae.</title>
        <authorList>
            <person name="Hunter E.S."/>
            <person name="Paight C.J."/>
            <person name="Lane C.E."/>
        </authorList>
    </citation>
    <scope>NUCLEOTIDE SEQUENCE [LARGE SCALE GENOMIC DNA]</scope>
    <source>
        <strain evidence="5">ESH_2018</strain>
    </source>
</reference>
<dbReference type="Gene3D" id="1.10.30.10">
    <property type="entry name" value="High mobility group box domain"/>
    <property type="match status" value="1"/>
</dbReference>
<protein>
    <submittedName>
        <fullName evidence="5">HMG (High mobility group) box domain-containing protein</fullName>
    </submittedName>
</protein>
<name>A0ABQ7JD86_9APIC</name>
<dbReference type="Proteomes" id="UP000823046">
    <property type="component" value="Unassembled WGS sequence"/>
</dbReference>
<feature type="domain" description="HMG box" evidence="4">
    <location>
        <begin position="30"/>
        <end position="100"/>
    </location>
</feature>
<evidence type="ECO:0000313" key="5">
    <source>
        <dbReference type="EMBL" id="KAF8821590.1"/>
    </source>
</evidence>
<organism evidence="5 6">
    <name type="scientific">Cardiosporidium cionae</name>
    <dbReference type="NCBI Taxonomy" id="476202"/>
    <lineage>
        <taxon>Eukaryota</taxon>
        <taxon>Sar</taxon>
        <taxon>Alveolata</taxon>
        <taxon>Apicomplexa</taxon>
        <taxon>Aconoidasida</taxon>
        <taxon>Nephromycida</taxon>
        <taxon>Cardiosporidium</taxon>
    </lineage>
</organism>
<evidence type="ECO:0000259" key="4">
    <source>
        <dbReference type="PROSITE" id="PS50118"/>
    </source>
</evidence>
<accession>A0ABQ7JD86</accession>
<dbReference type="PANTHER" id="PTHR48112:SF22">
    <property type="entry name" value="MITOCHONDRIAL TRANSCRIPTION FACTOR A, ISOFORM B"/>
    <property type="match status" value="1"/>
</dbReference>
<evidence type="ECO:0000256" key="3">
    <source>
        <dbReference type="SAM" id="MobiDB-lite"/>
    </source>
</evidence>
<sequence length="103" mass="11671">MAAAMKKSSKLSKATVSKGKKKAQKDPNAPKRALSSYMYFAKDKRQDILRSNPSLKSEVTKISKMIGEVWGKLSEKDKIPYVKKAANDKQRYEKEKAAYLKTK</sequence>
<feature type="compositionally biased region" description="Low complexity" evidence="3">
    <location>
        <begin position="1"/>
        <end position="14"/>
    </location>
</feature>
<comment type="caution">
    <text evidence="5">The sequence shown here is derived from an EMBL/GenBank/DDBJ whole genome shotgun (WGS) entry which is preliminary data.</text>
</comment>
<feature type="DNA-binding region" description="HMG box" evidence="2">
    <location>
        <begin position="30"/>
        <end position="100"/>
    </location>
</feature>
<proteinExistence type="predicted"/>
<feature type="region of interest" description="Disordered" evidence="3">
    <location>
        <begin position="1"/>
        <end position="35"/>
    </location>
</feature>
<gene>
    <name evidence="5" type="ORF">IE077_004314</name>
</gene>
<evidence type="ECO:0000256" key="2">
    <source>
        <dbReference type="PROSITE-ProRule" id="PRU00267"/>
    </source>
</evidence>
<dbReference type="InterPro" id="IPR036910">
    <property type="entry name" value="HMG_box_dom_sf"/>
</dbReference>